<accession>A0A9X3YK15</accession>
<evidence type="ECO:0000256" key="9">
    <source>
        <dbReference type="ARBA" id="ARBA00023136"/>
    </source>
</evidence>
<evidence type="ECO:0000313" key="14">
    <source>
        <dbReference type="EMBL" id="MDC8013702.1"/>
    </source>
</evidence>
<keyword evidence="7" id="KW-0653">Protein transport</keyword>
<dbReference type="GO" id="GO:0015628">
    <property type="term" value="P:protein secretion by the type II secretion system"/>
    <property type="evidence" value="ECO:0007669"/>
    <property type="project" value="InterPro"/>
</dbReference>
<evidence type="ECO:0000256" key="4">
    <source>
        <dbReference type="ARBA" id="ARBA00022475"/>
    </source>
</evidence>
<keyword evidence="8 11" id="KW-1133">Transmembrane helix</keyword>
<dbReference type="RefSeq" id="WP_272841979.1">
    <property type="nucleotide sequence ID" value="NZ_JAOVZO020000018.1"/>
</dbReference>
<proteinExistence type="inferred from homology"/>
<evidence type="ECO:0000256" key="5">
    <source>
        <dbReference type="ARBA" id="ARBA00022519"/>
    </source>
</evidence>
<dbReference type="InterPro" id="IPR036034">
    <property type="entry name" value="PDZ_sf"/>
</dbReference>
<dbReference type="GO" id="GO:0005886">
    <property type="term" value="C:plasma membrane"/>
    <property type="evidence" value="ECO:0007669"/>
    <property type="project" value="UniProtKB-SubCell"/>
</dbReference>
<feature type="region of interest" description="Disordered" evidence="10">
    <location>
        <begin position="155"/>
        <end position="196"/>
    </location>
</feature>
<reference evidence="14" key="1">
    <citation type="submission" date="2023-02" db="EMBL/GenBank/DDBJ databases">
        <title>Tahibacter soli sp. nov. isolated from soil.</title>
        <authorList>
            <person name="Baek J.H."/>
            <person name="Lee J.K."/>
            <person name="Choi D.G."/>
            <person name="Jeon C.O."/>
        </authorList>
    </citation>
    <scope>NUCLEOTIDE SEQUENCE</scope>
    <source>
        <strain evidence="14">BL</strain>
    </source>
</reference>
<evidence type="ECO:0000256" key="1">
    <source>
        <dbReference type="ARBA" id="ARBA00004533"/>
    </source>
</evidence>
<dbReference type="InterPro" id="IPR024961">
    <property type="entry name" value="T2SS_GspC_N"/>
</dbReference>
<name>A0A9X3YK15_9GAMM</name>
<dbReference type="Gene3D" id="2.30.30.830">
    <property type="match status" value="1"/>
</dbReference>
<evidence type="ECO:0000256" key="3">
    <source>
        <dbReference type="ARBA" id="ARBA00022448"/>
    </source>
</evidence>
<keyword evidence="6 11" id="KW-0812">Transmembrane</keyword>
<feature type="domain" description="Type II secretion system protein GspC N-terminal" evidence="12">
    <location>
        <begin position="24"/>
        <end position="154"/>
    </location>
</feature>
<evidence type="ECO:0000256" key="8">
    <source>
        <dbReference type="ARBA" id="ARBA00022989"/>
    </source>
</evidence>
<keyword evidence="15" id="KW-1185">Reference proteome</keyword>
<dbReference type="AlphaFoldDB" id="A0A9X3YK15"/>
<keyword evidence="9 11" id="KW-0472">Membrane</keyword>
<evidence type="ECO:0000256" key="6">
    <source>
        <dbReference type="ARBA" id="ARBA00022692"/>
    </source>
</evidence>
<dbReference type="InterPro" id="IPR001478">
    <property type="entry name" value="PDZ"/>
</dbReference>
<evidence type="ECO:0000256" key="10">
    <source>
        <dbReference type="SAM" id="MobiDB-lite"/>
    </source>
</evidence>
<keyword evidence="3" id="KW-0813">Transport</keyword>
<dbReference type="Pfam" id="PF11356">
    <property type="entry name" value="T2SSC"/>
    <property type="match status" value="1"/>
</dbReference>
<evidence type="ECO:0000256" key="7">
    <source>
        <dbReference type="ARBA" id="ARBA00022927"/>
    </source>
</evidence>
<dbReference type="EMBL" id="JAOVZO020000018">
    <property type="protein sequence ID" value="MDC8013702.1"/>
    <property type="molecule type" value="Genomic_DNA"/>
</dbReference>
<dbReference type="InterPro" id="IPR001639">
    <property type="entry name" value="T2SS_protein-GspC"/>
</dbReference>
<feature type="transmembrane region" description="Helical" evidence="11">
    <location>
        <begin position="12"/>
        <end position="33"/>
    </location>
</feature>
<dbReference type="Gene3D" id="2.30.42.10">
    <property type="match status" value="1"/>
</dbReference>
<keyword evidence="4" id="KW-1003">Cell membrane</keyword>
<evidence type="ECO:0000313" key="15">
    <source>
        <dbReference type="Proteomes" id="UP001139971"/>
    </source>
</evidence>
<dbReference type="GO" id="GO:0015627">
    <property type="term" value="C:type II protein secretion system complex"/>
    <property type="evidence" value="ECO:0007669"/>
    <property type="project" value="InterPro"/>
</dbReference>
<evidence type="ECO:0000259" key="13">
    <source>
        <dbReference type="Pfam" id="PF13180"/>
    </source>
</evidence>
<sequence length="315" mass="32273">MRELTTAEMERASRYGALAACALAGLLCAWLAVRTLWVALPRGDDLAAAPPMAAAAETALRATVSVSKWHLFGNAGPSVHDLARAAPATQLQLILRGTLAEAEPREGMAVIADPTAGERAYRVGDALPGGATLDAVYPDRVVLLHEGVQETLALPFDHPSPAIGSAPPQPGGNPGAPRLPAGVNPGAPAPATPPGSVGQITPMFVPPQMAQGAVDFSKVQQQLALDPAALARQVNAQPVLENGRMVGVRLSGGPGAAMVASLGLQPNDVVTAVNNVPIDSPARVQQVMSSVQSASRVTVTVLRDGKPVTLSVNVK</sequence>
<evidence type="ECO:0000256" key="11">
    <source>
        <dbReference type="SAM" id="Phobius"/>
    </source>
</evidence>
<comment type="caution">
    <text evidence="14">The sequence shown here is derived from an EMBL/GenBank/DDBJ whole genome shotgun (WGS) entry which is preliminary data.</text>
</comment>
<evidence type="ECO:0000256" key="2">
    <source>
        <dbReference type="ARBA" id="ARBA00007986"/>
    </source>
</evidence>
<dbReference type="Pfam" id="PF13180">
    <property type="entry name" value="PDZ_2"/>
    <property type="match status" value="1"/>
</dbReference>
<keyword evidence="5" id="KW-0997">Cell inner membrane</keyword>
<organism evidence="14 15">
    <name type="scientific">Tahibacter soli</name>
    <dbReference type="NCBI Taxonomy" id="2983605"/>
    <lineage>
        <taxon>Bacteria</taxon>
        <taxon>Pseudomonadati</taxon>
        <taxon>Pseudomonadota</taxon>
        <taxon>Gammaproteobacteria</taxon>
        <taxon>Lysobacterales</taxon>
        <taxon>Rhodanobacteraceae</taxon>
        <taxon>Tahibacter</taxon>
    </lineage>
</organism>
<evidence type="ECO:0000259" key="12">
    <source>
        <dbReference type="Pfam" id="PF11356"/>
    </source>
</evidence>
<protein>
    <submittedName>
        <fullName evidence="14">Type II secretion system protein GspC</fullName>
    </submittedName>
</protein>
<comment type="subcellular location">
    <subcellularLocation>
        <location evidence="1">Cell inner membrane</location>
    </subcellularLocation>
</comment>
<comment type="similarity">
    <text evidence="2">Belongs to the GSP C family.</text>
</comment>
<dbReference type="Proteomes" id="UP001139971">
    <property type="component" value="Unassembled WGS sequence"/>
</dbReference>
<dbReference type="SUPFAM" id="SSF50156">
    <property type="entry name" value="PDZ domain-like"/>
    <property type="match status" value="1"/>
</dbReference>
<feature type="domain" description="PDZ" evidence="13">
    <location>
        <begin position="263"/>
        <end position="314"/>
    </location>
</feature>
<gene>
    <name evidence="14" type="primary">gspC</name>
    <name evidence="14" type="ORF">OD750_014260</name>
</gene>
<dbReference type="NCBIfam" id="TIGR01713">
    <property type="entry name" value="typeII_sec_gspC"/>
    <property type="match status" value="1"/>
</dbReference>